<evidence type="ECO:0000313" key="3">
    <source>
        <dbReference type="Proteomes" id="UP000462931"/>
    </source>
</evidence>
<keyword evidence="1" id="KW-1133">Transmembrane helix</keyword>
<dbReference type="Pfam" id="PF06170">
    <property type="entry name" value="DUF983"/>
    <property type="match status" value="1"/>
</dbReference>
<keyword evidence="1" id="KW-0812">Transmembrane</keyword>
<dbReference type="RefSeq" id="WP_154287291.1">
    <property type="nucleotide sequence ID" value="NZ_WKJI01000002.1"/>
</dbReference>
<feature type="transmembrane region" description="Helical" evidence="1">
    <location>
        <begin position="53"/>
        <end position="80"/>
    </location>
</feature>
<accession>A0A7K0FNC0</accession>
<evidence type="ECO:0000313" key="2">
    <source>
        <dbReference type="EMBL" id="MRX47131.1"/>
    </source>
</evidence>
<keyword evidence="3" id="KW-1185">Reference proteome</keyword>
<dbReference type="InterPro" id="IPR009325">
    <property type="entry name" value="DUF983"/>
</dbReference>
<dbReference type="EMBL" id="WKJI01000002">
    <property type="protein sequence ID" value="MRX47131.1"/>
    <property type="molecule type" value="Genomic_DNA"/>
</dbReference>
<keyword evidence="1" id="KW-0472">Membrane</keyword>
<organism evidence="2 3">
    <name type="scientific">Pedobacter puniceum</name>
    <dbReference type="NCBI Taxonomy" id="2666136"/>
    <lineage>
        <taxon>Bacteria</taxon>
        <taxon>Pseudomonadati</taxon>
        <taxon>Bacteroidota</taxon>
        <taxon>Sphingobacteriia</taxon>
        <taxon>Sphingobacteriales</taxon>
        <taxon>Sphingobacteriaceae</taxon>
        <taxon>Pedobacter</taxon>
    </lineage>
</organism>
<proteinExistence type="predicted"/>
<feature type="transmembrane region" description="Helical" evidence="1">
    <location>
        <begin position="86"/>
        <end position="105"/>
    </location>
</feature>
<sequence length="130" mass="15116">MAKTPEIKAFVLAKCPRCRRGDMFQNSMYGFSSQKMHEHCPHCGMRYEIEPGYFYAAMYVGYAINVALAVGIGFLTYFITQEDKSPWIYIIAILTASFLLAPLNFRYSRVILLYWLSPKIKYVAHYDEDK</sequence>
<dbReference type="Proteomes" id="UP000462931">
    <property type="component" value="Unassembled WGS sequence"/>
</dbReference>
<name>A0A7K0FNC0_9SPHI</name>
<dbReference type="AlphaFoldDB" id="A0A7K0FNC0"/>
<comment type="caution">
    <text evidence="2">The sequence shown here is derived from an EMBL/GenBank/DDBJ whole genome shotgun (WGS) entry which is preliminary data.</text>
</comment>
<evidence type="ECO:0000256" key="1">
    <source>
        <dbReference type="SAM" id="Phobius"/>
    </source>
</evidence>
<protein>
    <submittedName>
        <fullName evidence="2">DUF983 domain-containing protein</fullName>
    </submittedName>
</protein>
<reference evidence="2 3" key="1">
    <citation type="submission" date="2019-11" db="EMBL/GenBank/DDBJ databases">
        <authorList>
            <person name="Cheng Q."/>
            <person name="Yang Z."/>
        </authorList>
    </citation>
    <scope>NUCLEOTIDE SEQUENCE [LARGE SCALE GENOMIC DNA]</scope>
    <source>
        <strain evidence="2 3">HX-22-1</strain>
    </source>
</reference>
<gene>
    <name evidence="2" type="ORF">GJJ64_08040</name>
</gene>